<dbReference type="InterPro" id="IPR010666">
    <property type="entry name" value="Znf_GRF"/>
</dbReference>
<dbReference type="OrthoDB" id="691490at2759"/>
<dbReference type="Proteomes" id="UP000008810">
    <property type="component" value="Chromosome 4"/>
</dbReference>
<evidence type="ECO:0000313" key="6">
    <source>
        <dbReference type="EMBL" id="PNT62949.1"/>
    </source>
</evidence>
<evidence type="ECO:0000313" key="7">
    <source>
        <dbReference type="EnsemblPlants" id="PNT62949"/>
    </source>
</evidence>
<dbReference type="EnsemblPlants" id="PNT62949">
    <property type="protein sequence ID" value="PNT62949"/>
    <property type="gene ID" value="BRADI_4g09869v3"/>
</dbReference>
<dbReference type="EMBL" id="CM000883">
    <property type="protein sequence ID" value="PNT62949.1"/>
    <property type="molecule type" value="Genomic_DNA"/>
</dbReference>
<protein>
    <recommendedName>
        <fullName evidence="5">GRF-type domain-containing protein</fullName>
    </recommendedName>
</protein>
<dbReference type="AlphaFoldDB" id="A0A2K2CLQ3"/>
<evidence type="ECO:0000256" key="4">
    <source>
        <dbReference type="SAM" id="MobiDB-lite"/>
    </source>
</evidence>
<dbReference type="PANTHER" id="PTHR33248">
    <property type="entry name" value="ZINC ION-BINDING PROTEIN"/>
    <property type="match status" value="1"/>
</dbReference>
<evidence type="ECO:0000256" key="1">
    <source>
        <dbReference type="ARBA" id="ARBA00022723"/>
    </source>
</evidence>
<reference evidence="6 7" key="1">
    <citation type="journal article" date="2010" name="Nature">
        <title>Genome sequencing and analysis of the model grass Brachypodium distachyon.</title>
        <authorList>
            <consortium name="International Brachypodium Initiative"/>
        </authorList>
    </citation>
    <scope>NUCLEOTIDE SEQUENCE [LARGE SCALE GENOMIC DNA]</scope>
    <source>
        <strain evidence="6 7">Bd21</strain>
    </source>
</reference>
<organism evidence="6">
    <name type="scientific">Brachypodium distachyon</name>
    <name type="common">Purple false brome</name>
    <name type="synonym">Trachynia distachya</name>
    <dbReference type="NCBI Taxonomy" id="15368"/>
    <lineage>
        <taxon>Eukaryota</taxon>
        <taxon>Viridiplantae</taxon>
        <taxon>Streptophyta</taxon>
        <taxon>Embryophyta</taxon>
        <taxon>Tracheophyta</taxon>
        <taxon>Spermatophyta</taxon>
        <taxon>Magnoliopsida</taxon>
        <taxon>Liliopsida</taxon>
        <taxon>Poales</taxon>
        <taxon>Poaceae</taxon>
        <taxon>BOP clade</taxon>
        <taxon>Pooideae</taxon>
        <taxon>Stipodae</taxon>
        <taxon>Brachypodieae</taxon>
        <taxon>Brachypodium</taxon>
    </lineage>
</organism>
<feature type="region of interest" description="Disordered" evidence="4">
    <location>
        <begin position="1"/>
        <end position="27"/>
    </location>
</feature>
<keyword evidence="3" id="KW-0862">Zinc</keyword>
<keyword evidence="1" id="KW-0479">Metal-binding</keyword>
<evidence type="ECO:0000256" key="2">
    <source>
        <dbReference type="ARBA" id="ARBA00022771"/>
    </source>
</evidence>
<feature type="compositionally biased region" description="Low complexity" evidence="4">
    <location>
        <begin position="15"/>
        <end position="27"/>
    </location>
</feature>
<feature type="domain" description="GRF-type" evidence="5">
    <location>
        <begin position="46"/>
        <end position="89"/>
    </location>
</feature>
<accession>A0A2K2CLQ3</accession>
<keyword evidence="2" id="KW-0863">Zinc-finger</keyword>
<evidence type="ECO:0000256" key="3">
    <source>
        <dbReference type="ARBA" id="ARBA00022833"/>
    </source>
</evidence>
<dbReference type="GO" id="GO:0008270">
    <property type="term" value="F:zinc ion binding"/>
    <property type="evidence" value="ECO:0007669"/>
    <property type="project" value="UniProtKB-KW"/>
</dbReference>
<keyword evidence="8" id="KW-1185">Reference proteome</keyword>
<reference evidence="6" key="2">
    <citation type="submission" date="2017-06" db="EMBL/GenBank/DDBJ databases">
        <title>WGS assembly of Brachypodium distachyon.</title>
        <authorList>
            <consortium name="The International Brachypodium Initiative"/>
            <person name="Lucas S."/>
            <person name="Harmon-Smith M."/>
            <person name="Lail K."/>
            <person name="Tice H."/>
            <person name="Grimwood J."/>
            <person name="Bruce D."/>
            <person name="Barry K."/>
            <person name="Shu S."/>
            <person name="Lindquist E."/>
            <person name="Wang M."/>
            <person name="Pitluck S."/>
            <person name="Vogel J.P."/>
            <person name="Garvin D.F."/>
            <person name="Mockler T.C."/>
            <person name="Schmutz J."/>
            <person name="Rokhsar D."/>
            <person name="Bevan M.W."/>
        </authorList>
    </citation>
    <scope>NUCLEOTIDE SEQUENCE</scope>
    <source>
        <strain evidence="6">Bd21</strain>
    </source>
</reference>
<sequence length="125" mass="14333">MDRSSGSSIRWYGASRGSSSGSSSSFPLLSSPIPYREKPMEYLPAVLCDCGMKSPRWISWNLKNPRMRYHTCPLRRVSGGCSFFLWLDSAAPSFLRDLIGDLRDCRVKWKKEKEMLKSELEDVEM</sequence>
<dbReference type="Pfam" id="PF06839">
    <property type="entry name" value="Zn_ribbon_GRF"/>
    <property type="match status" value="1"/>
</dbReference>
<evidence type="ECO:0000313" key="8">
    <source>
        <dbReference type="Proteomes" id="UP000008810"/>
    </source>
</evidence>
<dbReference type="FunCoup" id="A0A2K2CLQ3">
    <property type="interactions" value="7"/>
</dbReference>
<gene>
    <name evidence="6" type="ORF">BRADI_4g09869v3</name>
</gene>
<evidence type="ECO:0000259" key="5">
    <source>
        <dbReference type="Pfam" id="PF06839"/>
    </source>
</evidence>
<reference evidence="7" key="3">
    <citation type="submission" date="2018-08" db="UniProtKB">
        <authorList>
            <consortium name="EnsemblPlants"/>
        </authorList>
    </citation>
    <scope>IDENTIFICATION</scope>
    <source>
        <strain evidence="7">cv. Bd21</strain>
    </source>
</reference>
<dbReference type="InParanoid" id="A0A2K2CLQ3"/>
<name>A0A2K2CLQ3_BRADI</name>
<dbReference type="Gramene" id="PNT62949">
    <property type="protein sequence ID" value="PNT62949"/>
    <property type="gene ID" value="BRADI_4g09869v3"/>
</dbReference>
<proteinExistence type="predicted"/>